<dbReference type="InterPro" id="IPR015915">
    <property type="entry name" value="Kelch-typ_b-propeller"/>
</dbReference>
<evidence type="ECO:0000256" key="3">
    <source>
        <dbReference type="SAM" id="MobiDB-lite"/>
    </source>
</evidence>
<name>A0AAD6FLY8_9TELE</name>
<proteinExistence type="predicted"/>
<dbReference type="Pfam" id="PF13897">
    <property type="entry name" value="GOLD_2"/>
    <property type="match status" value="1"/>
</dbReference>
<evidence type="ECO:0000313" key="6">
    <source>
        <dbReference type="EMBL" id="KAJ4939987.1"/>
    </source>
</evidence>
<dbReference type="EMBL" id="JAPTMU010000008">
    <property type="protein sequence ID" value="KAJ4939987.1"/>
    <property type="molecule type" value="Genomic_DNA"/>
</dbReference>
<feature type="region of interest" description="Disordered" evidence="3">
    <location>
        <begin position="135"/>
        <end position="208"/>
    </location>
</feature>
<comment type="caution">
    <text evidence="6">The sequence shown here is derived from an EMBL/GenBank/DDBJ whole genome shotgun (WGS) entry which is preliminary data.</text>
</comment>
<dbReference type="SUPFAM" id="SSF51735">
    <property type="entry name" value="NAD(P)-binding Rossmann-fold domains"/>
    <property type="match status" value="1"/>
</dbReference>
<dbReference type="AlphaFoldDB" id="A0AAD6FLY8"/>
<dbReference type="InterPro" id="IPR009038">
    <property type="entry name" value="GOLD_dom"/>
</dbReference>
<dbReference type="Gene3D" id="3.40.50.720">
    <property type="entry name" value="NAD(P)-binding Rossmann-like Domain"/>
    <property type="match status" value="1"/>
</dbReference>
<evidence type="ECO:0000259" key="4">
    <source>
        <dbReference type="Pfam" id="PF03807"/>
    </source>
</evidence>
<sequence>MGHMGRQLLTSLLEKSGIKPSQIKISSRTPDSAVEFIQEGVECLFDNRRLAAWADVLFLCSLPSHLPKVCADLHSHLSKSCLVYSFTSAVPVNRLAQLLGHDFILKPQYDFVASMEGLEATSELQSRLSSLSFSSFPGVTSKQSDTRPLDRLQNTDLSQSCTESKNQAEMDENKEDSVQHSEGNEEAPAERAPGEGDEENNSAGSCPLSAEMKAQMPPLKPPTTWTSAALKELKAKLRTEDDSVVTVYRGDIMTVHVPTVPEAKKVCWEFATDGYDIGFGIYFDWSPVTSRSITVHISESSDDEEEEEELEAPVGNGDVEKGSKTQTNSNLAEVLPVYRQDSHVKSNRSCFQVHIPLPLPKHLVIFGLGEWKSSETTISVDVLVSAEVPAQKIGTLSPKERCLIWEGDWSPDIVTVAAARGRRGVYGKIVLTVCGETCDQPQDKSSTFSSTGLAQRTFRMPEQHDTTDLACTLPQNAGNETITTNSSQMLADSVCSDADVQVNRIDTSESTIEDTPRVWPTDKTPRRTVISKRGHLTWSTEDTESLAEDADQLSSPKKIRLSRMNSTEEMTVQIKNDNREVCPSMRWSHTMCLSDPDTAILIGGETAGQNHCKDSLWKLELDNDFWFPINSSSSGSVPLCARGHSATYDPDSKSVFVYGGLREGQRYNELYILNTLTWMWRLVTAKGNVPNVAYHSAAFYKKELFVFGGVQPSHSSVDKSCSNVLYIFNPEFELWYQPIVDGDRPLPRFGHSATLLSNKLIIFGGRKTATYLNDLYVLDLGLMEYTAVKSGNMPPLPRGFHAALPVSDDRILVSGGCSAIGALQDVHIFNTKTNMWSSVASPLLCSKPRAGHSMITLGCSILTYAGNKENVRVYCRVLVFGGSDCSGTFYKDTVKCTVEIPGDK</sequence>
<dbReference type="Gene3D" id="2.120.10.80">
    <property type="entry name" value="Kelch-type beta propeller"/>
    <property type="match status" value="2"/>
</dbReference>
<gene>
    <name evidence="6" type="ORF">JOQ06_029419</name>
</gene>
<protein>
    <submittedName>
        <fullName evidence="6">Uncharacterized protein</fullName>
    </submittedName>
</protein>
<dbReference type="SUPFAM" id="SSF50965">
    <property type="entry name" value="Galactose oxidase, central domain"/>
    <property type="match status" value="1"/>
</dbReference>
<dbReference type="PANTHER" id="PTHR46093">
    <property type="entry name" value="ACYL-COA-BINDING DOMAIN-CONTAINING PROTEIN 5"/>
    <property type="match status" value="1"/>
</dbReference>
<dbReference type="InterPro" id="IPR011043">
    <property type="entry name" value="Gal_Oxase/kelch_b-propeller"/>
</dbReference>
<feature type="domain" description="GOLD" evidence="5">
    <location>
        <begin position="247"/>
        <end position="345"/>
    </location>
</feature>
<keyword evidence="2" id="KW-0677">Repeat</keyword>
<reference evidence="6" key="1">
    <citation type="submission" date="2022-11" db="EMBL/GenBank/DDBJ databases">
        <title>Chromosome-level genome of Pogonophryne albipinna.</title>
        <authorList>
            <person name="Jo E."/>
        </authorList>
    </citation>
    <scope>NUCLEOTIDE SEQUENCE</scope>
    <source>
        <strain evidence="6">SGF0006</strain>
        <tissue evidence="6">Muscle</tissue>
    </source>
</reference>
<keyword evidence="1" id="KW-0880">Kelch repeat</keyword>
<organism evidence="6 7">
    <name type="scientific">Pogonophryne albipinna</name>
    <dbReference type="NCBI Taxonomy" id="1090488"/>
    <lineage>
        <taxon>Eukaryota</taxon>
        <taxon>Metazoa</taxon>
        <taxon>Chordata</taxon>
        <taxon>Craniata</taxon>
        <taxon>Vertebrata</taxon>
        <taxon>Euteleostomi</taxon>
        <taxon>Actinopterygii</taxon>
        <taxon>Neopterygii</taxon>
        <taxon>Teleostei</taxon>
        <taxon>Neoteleostei</taxon>
        <taxon>Acanthomorphata</taxon>
        <taxon>Eupercaria</taxon>
        <taxon>Perciformes</taxon>
        <taxon>Notothenioidei</taxon>
        <taxon>Pogonophryne</taxon>
    </lineage>
</organism>
<keyword evidence="7" id="KW-1185">Reference proteome</keyword>
<evidence type="ECO:0000259" key="5">
    <source>
        <dbReference type="Pfam" id="PF13897"/>
    </source>
</evidence>
<accession>A0AAD6FLY8</accession>
<feature type="compositionally biased region" description="Basic and acidic residues" evidence="3">
    <location>
        <begin position="175"/>
        <end position="194"/>
    </location>
</feature>
<evidence type="ECO:0000313" key="7">
    <source>
        <dbReference type="Proteomes" id="UP001219934"/>
    </source>
</evidence>
<dbReference type="InterPro" id="IPR036291">
    <property type="entry name" value="NAD(P)-bd_dom_sf"/>
</dbReference>
<feature type="domain" description="Pyrroline-5-carboxylate reductase catalytic N-terminal" evidence="4">
    <location>
        <begin position="2"/>
        <end position="83"/>
    </location>
</feature>
<dbReference type="Proteomes" id="UP001219934">
    <property type="component" value="Unassembled WGS sequence"/>
</dbReference>
<evidence type="ECO:0000256" key="2">
    <source>
        <dbReference type="ARBA" id="ARBA00022737"/>
    </source>
</evidence>
<dbReference type="Gene3D" id="2.60.120.680">
    <property type="entry name" value="GOLD domain"/>
    <property type="match status" value="1"/>
</dbReference>
<dbReference type="SUPFAM" id="SSF101576">
    <property type="entry name" value="Supernatant protein factor (SPF), C-terminal domain"/>
    <property type="match status" value="1"/>
</dbReference>
<dbReference type="Pfam" id="PF03807">
    <property type="entry name" value="F420_oxidored"/>
    <property type="match status" value="1"/>
</dbReference>
<dbReference type="InterPro" id="IPR028939">
    <property type="entry name" value="P5C_Rdtase_cat_N"/>
</dbReference>
<dbReference type="PANTHER" id="PTHR46093:SF19">
    <property type="entry name" value="RAB9 EFFECTOR PROTEIN WITH KELCH MOTIFS-LIKE"/>
    <property type="match status" value="1"/>
</dbReference>
<feature type="region of interest" description="Disordered" evidence="3">
    <location>
        <begin position="297"/>
        <end position="326"/>
    </location>
</feature>
<evidence type="ECO:0000256" key="1">
    <source>
        <dbReference type="ARBA" id="ARBA00022441"/>
    </source>
</evidence>
<dbReference type="InterPro" id="IPR036598">
    <property type="entry name" value="GOLD_dom_sf"/>
</dbReference>
<dbReference type="Pfam" id="PF13415">
    <property type="entry name" value="Beta-prop_FBX42"/>
    <property type="match status" value="1"/>
</dbReference>
<feature type="compositionally biased region" description="Polar residues" evidence="3">
    <location>
        <begin position="152"/>
        <end position="167"/>
    </location>
</feature>
<feature type="compositionally biased region" description="Acidic residues" evidence="3">
    <location>
        <begin position="300"/>
        <end position="311"/>
    </location>
</feature>